<keyword evidence="3" id="KW-0804">Transcription</keyword>
<keyword evidence="1" id="KW-0805">Transcription regulation</keyword>
<keyword evidence="2" id="KW-0238">DNA-binding</keyword>
<dbReference type="PATRIC" id="fig|1280946.3.peg.2241"/>
<evidence type="ECO:0000313" key="6">
    <source>
        <dbReference type="Proteomes" id="UP000027037"/>
    </source>
</evidence>
<dbReference type="Proteomes" id="UP000027037">
    <property type="component" value="Unassembled WGS sequence"/>
</dbReference>
<evidence type="ECO:0000256" key="3">
    <source>
        <dbReference type="ARBA" id="ARBA00023163"/>
    </source>
</evidence>
<dbReference type="GO" id="GO:0003677">
    <property type="term" value="F:DNA binding"/>
    <property type="evidence" value="ECO:0007669"/>
    <property type="project" value="UniProtKB-KW"/>
</dbReference>
<dbReference type="PRINTS" id="PR00598">
    <property type="entry name" value="HTHMARR"/>
</dbReference>
<dbReference type="AlphaFoldDB" id="A0A062UD61"/>
<dbReference type="PANTHER" id="PTHR35790">
    <property type="entry name" value="HTH-TYPE TRANSCRIPTIONAL REGULATOR PCHR"/>
    <property type="match status" value="1"/>
</dbReference>
<evidence type="ECO:0000256" key="1">
    <source>
        <dbReference type="ARBA" id="ARBA00023015"/>
    </source>
</evidence>
<dbReference type="InterPro" id="IPR000835">
    <property type="entry name" value="HTH_MarR-typ"/>
</dbReference>
<dbReference type="eggNOG" id="COG1846">
    <property type="taxonomic scope" value="Bacteria"/>
</dbReference>
<dbReference type="InterPro" id="IPR036388">
    <property type="entry name" value="WH-like_DNA-bd_sf"/>
</dbReference>
<accession>A0A062UD61</accession>
<dbReference type="SMART" id="SM00347">
    <property type="entry name" value="HTH_MARR"/>
    <property type="match status" value="1"/>
</dbReference>
<dbReference type="InterPro" id="IPR023187">
    <property type="entry name" value="Tscrpt_reg_MarR-type_CS"/>
</dbReference>
<evidence type="ECO:0000313" key="5">
    <source>
        <dbReference type="EMBL" id="KCZ54070.1"/>
    </source>
</evidence>
<dbReference type="SUPFAM" id="SSF46785">
    <property type="entry name" value="Winged helix' DNA-binding domain"/>
    <property type="match status" value="1"/>
</dbReference>
<name>A0A062UD61_9PROT</name>
<dbReference type="Gene3D" id="1.10.10.10">
    <property type="entry name" value="Winged helix-like DNA-binding domain superfamily/Winged helix DNA-binding domain"/>
    <property type="match status" value="1"/>
</dbReference>
<dbReference type="InterPro" id="IPR036390">
    <property type="entry name" value="WH_DNA-bd_sf"/>
</dbReference>
<comment type="caution">
    <text evidence="5">The sequence shown here is derived from an EMBL/GenBank/DDBJ whole genome shotgun (WGS) entry which is preliminary data.</text>
</comment>
<evidence type="ECO:0000259" key="4">
    <source>
        <dbReference type="PROSITE" id="PS50995"/>
    </source>
</evidence>
<organism evidence="5 6">
    <name type="scientific">Hyphomonas beringensis</name>
    <dbReference type="NCBI Taxonomy" id="1280946"/>
    <lineage>
        <taxon>Bacteria</taxon>
        <taxon>Pseudomonadati</taxon>
        <taxon>Pseudomonadota</taxon>
        <taxon>Alphaproteobacteria</taxon>
        <taxon>Hyphomonadales</taxon>
        <taxon>Hyphomonadaceae</taxon>
        <taxon>Hyphomonas</taxon>
    </lineage>
</organism>
<dbReference type="Pfam" id="PF12802">
    <property type="entry name" value="MarR_2"/>
    <property type="match status" value="1"/>
</dbReference>
<dbReference type="EMBL" id="AWFF01000043">
    <property type="protein sequence ID" value="KCZ54070.1"/>
    <property type="molecule type" value="Genomic_DNA"/>
</dbReference>
<dbReference type="PANTHER" id="PTHR35790:SF4">
    <property type="entry name" value="HTH-TYPE TRANSCRIPTIONAL REGULATOR PCHR"/>
    <property type="match status" value="1"/>
</dbReference>
<sequence length="155" mass="17497">MSDEEKKTRLRLREFLPYRLSVLSNTVSRGIANLYDREFGLTIWQWRVMAVTGDAPGISATEIGQRTAMDKVAVSRAIAGLIEVGHIERKTSESDGRRSELFLTKAGQDIYEMIVPIALDAERKLMETLSSDEQDQLNRLMQKLAASASPDRPLW</sequence>
<reference evidence="5 6" key="1">
    <citation type="journal article" date="2014" name="Antonie Van Leeuwenhoek">
        <title>Hyphomonas beringensis sp. nov. and Hyphomonas chukchiensis sp. nov., isolated from surface seawater of the Bering Sea and Chukchi Sea.</title>
        <authorList>
            <person name="Li C."/>
            <person name="Lai Q."/>
            <person name="Li G."/>
            <person name="Dong C."/>
            <person name="Wang J."/>
            <person name="Liao Y."/>
            <person name="Shao Z."/>
        </authorList>
    </citation>
    <scope>NUCLEOTIDE SEQUENCE [LARGE SCALE GENOMIC DNA]</scope>
    <source>
        <strain evidence="5 6">25B14_1</strain>
    </source>
</reference>
<dbReference type="PROSITE" id="PS01117">
    <property type="entry name" value="HTH_MARR_1"/>
    <property type="match status" value="1"/>
</dbReference>
<dbReference type="OrthoDB" id="8906692at2"/>
<gene>
    <name evidence="5" type="ORF">HY29_03085</name>
</gene>
<dbReference type="GO" id="GO:0003700">
    <property type="term" value="F:DNA-binding transcription factor activity"/>
    <property type="evidence" value="ECO:0007669"/>
    <property type="project" value="InterPro"/>
</dbReference>
<dbReference type="PROSITE" id="PS50995">
    <property type="entry name" value="HTH_MARR_2"/>
    <property type="match status" value="1"/>
</dbReference>
<dbReference type="RefSeq" id="WP_034796786.1">
    <property type="nucleotide sequence ID" value="NZ_AWFF01000043.1"/>
</dbReference>
<feature type="domain" description="HTH marR-type" evidence="4">
    <location>
        <begin position="13"/>
        <end position="146"/>
    </location>
</feature>
<keyword evidence="6" id="KW-1185">Reference proteome</keyword>
<dbReference type="InterPro" id="IPR052067">
    <property type="entry name" value="Metal_resp_HTH_trans_reg"/>
</dbReference>
<evidence type="ECO:0000256" key="2">
    <source>
        <dbReference type="ARBA" id="ARBA00023125"/>
    </source>
</evidence>
<protein>
    <recommendedName>
        <fullName evidence="4">HTH marR-type domain-containing protein</fullName>
    </recommendedName>
</protein>
<proteinExistence type="predicted"/>
<dbReference type="STRING" id="1280946.HY29_03085"/>